<keyword evidence="2" id="KW-1185">Reference proteome</keyword>
<sequence length="111" mass="12315">MEGVLVWKKRNWGTENVGEFLSRKRHVTENCSHTCLGKVAPCQTKFCWIRFCGKETARVRKKASMVDWMKAARGGKIESGGSFGRENGTWRKNACKVVGGKPPGARQNSAG</sequence>
<organism evidence="1 2">
    <name type="scientific">Trichinella papuae</name>
    <dbReference type="NCBI Taxonomy" id="268474"/>
    <lineage>
        <taxon>Eukaryota</taxon>
        <taxon>Metazoa</taxon>
        <taxon>Ecdysozoa</taxon>
        <taxon>Nematoda</taxon>
        <taxon>Enoplea</taxon>
        <taxon>Dorylaimia</taxon>
        <taxon>Trichinellida</taxon>
        <taxon>Trichinellidae</taxon>
        <taxon>Trichinella</taxon>
    </lineage>
</organism>
<protein>
    <submittedName>
        <fullName evidence="1">Uncharacterized protein</fullName>
    </submittedName>
</protein>
<evidence type="ECO:0000313" key="1">
    <source>
        <dbReference type="EMBL" id="KRZ66018.1"/>
    </source>
</evidence>
<dbReference type="Proteomes" id="UP000054843">
    <property type="component" value="Unassembled WGS sequence"/>
</dbReference>
<dbReference type="EMBL" id="JYDO01000273">
    <property type="protein sequence ID" value="KRZ66018.1"/>
    <property type="molecule type" value="Genomic_DNA"/>
</dbReference>
<proteinExistence type="predicted"/>
<gene>
    <name evidence="1" type="ORF">T10_8890</name>
</gene>
<dbReference type="AlphaFoldDB" id="A0A0V1M3W2"/>
<comment type="caution">
    <text evidence="1">The sequence shown here is derived from an EMBL/GenBank/DDBJ whole genome shotgun (WGS) entry which is preliminary data.</text>
</comment>
<evidence type="ECO:0000313" key="2">
    <source>
        <dbReference type="Proteomes" id="UP000054843"/>
    </source>
</evidence>
<reference evidence="1 2" key="1">
    <citation type="submission" date="2015-01" db="EMBL/GenBank/DDBJ databases">
        <title>Evolution of Trichinella species and genotypes.</title>
        <authorList>
            <person name="Korhonen P.K."/>
            <person name="Edoardo P."/>
            <person name="Giuseppe L.R."/>
            <person name="Gasser R.B."/>
        </authorList>
    </citation>
    <scope>NUCLEOTIDE SEQUENCE [LARGE SCALE GENOMIC DNA]</scope>
    <source>
        <strain evidence="1">ISS1980</strain>
    </source>
</reference>
<name>A0A0V1M3W2_9BILA</name>
<accession>A0A0V1M3W2</accession>